<dbReference type="AlphaFoldDB" id="L0H347"/>
<evidence type="ECO:0000256" key="1">
    <source>
        <dbReference type="SAM" id="MobiDB-lite"/>
    </source>
</evidence>
<proteinExistence type="predicted"/>
<evidence type="ECO:0000313" key="2">
    <source>
        <dbReference type="EMBL" id="AGA91999.1"/>
    </source>
</evidence>
<dbReference type="HOGENOM" id="CLU_2182767_0_0_6"/>
<feature type="region of interest" description="Disordered" evidence="1">
    <location>
        <begin position="34"/>
        <end position="109"/>
    </location>
</feature>
<feature type="compositionally biased region" description="Low complexity" evidence="1">
    <location>
        <begin position="95"/>
        <end position="109"/>
    </location>
</feature>
<gene>
    <name evidence="2" type="ORF">Thimo_3327</name>
</gene>
<accession>L0H347</accession>
<sequence length="109" mass="11663">MTDDSGARGGTGLMEKRVRARLSCLRSEDRVGLGSFRASRSTTETRGVQPASLSPASSPTWAARTSSNHASQDRTRHAFPYYEVDHDADVSGKSNANGNPIAAIGNRQN</sequence>
<dbReference type="EMBL" id="CP003051">
    <property type="protein sequence ID" value="AGA91999.1"/>
    <property type="molecule type" value="Genomic_DNA"/>
</dbReference>
<name>L0H347_9GAMM</name>
<evidence type="ECO:0000313" key="3">
    <source>
        <dbReference type="Proteomes" id="UP000010816"/>
    </source>
</evidence>
<feature type="compositionally biased region" description="Polar residues" evidence="1">
    <location>
        <begin position="38"/>
        <end position="70"/>
    </location>
</feature>
<dbReference type="RefSeq" id="WP_015282127.1">
    <property type="nucleotide sequence ID" value="NC_019940.1"/>
</dbReference>
<dbReference type="KEGG" id="tmb:Thimo_3327"/>
<keyword evidence="3" id="KW-1185">Reference proteome</keyword>
<dbReference type="Proteomes" id="UP000010816">
    <property type="component" value="Chromosome"/>
</dbReference>
<protein>
    <submittedName>
        <fullName evidence="2">Uncharacterized protein</fullName>
    </submittedName>
</protein>
<reference evidence="2 3" key="1">
    <citation type="submission" date="2011-09" db="EMBL/GenBank/DDBJ databases">
        <title>Complete sequence of chromosome of Thioflavicoccus mobilis 8321.</title>
        <authorList>
            <consortium name="US DOE Joint Genome Institute"/>
            <person name="Lucas S."/>
            <person name="Han J."/>
            <person name="Lapidus A."/>
            <person name="Cheng J.-F."/>
            <person name="Goodwin L."/>
            <person name="Pitluck S."/>
            <person name="Peters L."/>
            <person name="Ovchinnikova G."/>
            <person name="Lu M."/>
            <person name="Detter J.C."/>
            <person name="Han C."/>
            <person name="Tapia R."/>
            <person name="Land M."/>
            <person name="Hauser L."/>
            <person name="Kyrpides N."/>
            <person name="Ivanova N."/>
            <person name="Pagani I."/>
            <person name="Vogl K."/>
            <person name="Liu Z."/>
            <person name="Imhoff J."/>
            <person name="Thiel V."/>
            <person name="Frigaard N.-U."/>
            <person name="Bryant D."/>
            <person name="Woyke T."/>
        </authorList>
    </citation>
    <scope>NUCLEOTIDE SEQUENCE [LARGE SCALE GENOMIC DNA]</scope>
    <source>
        <strain evidence="2 3">8321</strain>
    </source>
</reference>
<organism evidence="2 3">
    <name type="scientific">Thioflavicoccus mobilis 8321</name>
    <dbReference type="NCBI Taxonomy" id="765912"/>
    <lineage>
        <taxon>Bacteria</taxon>
        <taxon>Pseudomonadati</taxon>
        <taxon>Pseudomonadota</taxon>
        <taxon>Gammaproteobacteria</taxon>
        <taxon>Chromatiales</taxon>
        <taxon>Chromatiaceae</taxon>
        <taxon>Thioflavicoccus</taxon>
    </lineage>
</organism>